<gene>
    <name evidence="3" type="ORF">NEOLI_001264</name>
</gene>
<proteinExistence type="predicted"/>
<dbReference type="Proteomes" id="UP000186594">
    <property type="component" value="Unassembled WGS sequence"/>
</dbReference>
<keyword evidence="4" id="KW-1185">Reference proteome</keyword>
<reference evidence="3 4" key="1">
    <citation type="submission" date="2016-04" db="EMBL/GenBank/DDBJ databases">
        <title>Evolutionary innovation and constraint leading to complex multicellularity in the Ascomycota.</title>
        <authorList>
            <person name="Cisse O."/>
            <person name="Nguyen A."/>
            <person name="Hewitt D.A."/>
            <person name="Jedd G."/>
            <person name="Stajich J.E."/>
        </authorList>
    </citation>
    <scope>NUCLEOTIDE SEQUENCE [LARGE SCALE GENOMIC DNA]</scope>
    <source>
        <strain evidence="3 4">DAH-3</strain>
    </source>
</reference>
<feature type="transmembrane region" description="Helical" evidence="2">
    <location>
        <begin position="159"/>
        <end position="181"/>
    </location>
</feature>
<evidence type="ECO:0000256" key="2">
    <source>
        <dbReference type="SAM" id="Phobius"/>
    </source>
</evidence>
<evidence type="ECO:0000256" key="1">
    <source>
        <dbReference type="SAM" id="MobiDB-lite"/>
    </source>
</evidence>
<evidence type="ECO:0000313" key="4">
    <source>
        <dbReference type="Proteomes" id="UP000186594"/>
    </source>
</evidence>
<comment type="caution">
    <text evidence="3">The sequence shown here is derived from an EMBL/GenBank/DDBJ whole genome shotgun (WGS) entry which is preliminary data.</text>
</comment>
<dbReference type="AlphaFoldDB" id="A0A1U7LUX5"/>
<name>A0A1U7LUX5_NEOID</name>
<keyword evidence="2" id="KW-1133">Transmembrane helix</keyword>
<organism evidence="3 4">
    <name type="scientific">Neolecta irregularis (strain DAH-3)</name>
    <dbReference type="NCBI Taxonomy" id="1198029"/>
    <lineage>
        <taxon>Eukaryota</taxon>
        <taxon>Fungi</taxon>
        <taxon>Dikarya</taxon>
        <taxon>Ascomycota</taxon>
        <taxon>Taphrinomycotina</taxon>
        <taxon>Neolectales</taxon>
        <taxon>Neolectaceae</taxon>
        <taxon>Neolecta</taxon>
    </lineage>
</organism>
<feature type="region of interest" description="Disordered" evidence="1">
    <location>
        <begin position="253"/>
        <end position="284"/>
    </location>
</feature>
<keyword evidence="2" id="KW-0812">Transmembrane</keyword>
<protein>
    <submittedName>
        <fullName evidence="3">Uncharacterized protein</fullName>
    </submittedName>
</protein>
<accession>A0A1U7LUX5</accession>
<sequence length="284" mass="32238">MPHIQSPPRLSSKTKTELYNHYKIDPSSFFQIELLIKKELKRYINNEGTCRNELGETVVDIVLLSPEFMSLCKSATKNKKRKSNEEGGMGWISSGEGLWTIRSVDPYSLNRYHFLEVTAGTTVDESTYGYAPTIGGDVEWDRYIIDSERLGISALNSTGIYILCKFLVVFLLVYVIVSAVCRVIGAEKMIWNAPEVARLVLKFIFPQTYGFASLLPTPKQFVALGVVNGRPPVARIKNEWLRASDEELLRDRKRAQKQKSQVKVGASKSRTLKREHRTTECLIQ</sequence>
<evidence type="ECO:0000313" key="3">
    <source>
        <dbReference type="EMBL" id="OLL26429.1"/>
    </source>
</evidence>
<keyword evidence="2" id="KW-0472">Membrane</keyword>
<dbReference type="EMBL" id="LXFE01000183">
    <property type="protein sequence ID" value="OLL26429.1"/>
    <property type="molecule type" value="Genomic_DNA"/>
</dbReference>